<feature type="transmembrane region" description="Helical" evidence="6">
    <location>
        <begin position="165"/>
        <end position="184"/>
    </location>
</feature>
<dbReference type="GO" id="GO:0055085">
    <property type="term" value="P:transmembrane transport"/>
    <property type="evidence" value="ECO:0007669"/>
    <property type="project" value="TreeGrafter"/>
</dbReference>
<dbReference type="GO" id="GO:0016020">
    <property type="term" value="C:membrane"/>
    <property type="evidence" value="ECO:0007669"/>
    <property type="project" value="UniProtKB-SubCell"/>
</dbReference>
<reference evidence="7" key="1">
    <citation type="submission" date="2020-12" db="EMBL/GenBank/DDBJ databases">
        <title>M. sibirica DSM 26468T genome.</title>
        <authorList>
            <person name="Thieme N."/>
            <person name="Rettenmaier R."/>
            <person name="Zverlov V."/>
            <person name="Liebl W."/>
        </authorList>
    </citation>
    <scope>NUCLEOTIDE SEQUENCE</scope>
    <source>
        <strain evidence="7">DSM 26468</strain>
    </source>
</reference>
<feature type="transmembrane region" description="Helical" evidence="6">
    <location>
        <begin position="216"/>
        <end position="238"/>
    </location>
</feature>
<evidence type="ECO:0000256" key="4">
    <source>
        <dbReference type="ARBA" id="ARBA00022989"/>
    </source>
</evidence>
<dbReference type="Proteomes" id="UP000623269">
    <property type="component" value="Unassembled WGS sequence"/>
</dbReference>
<keyword evidence="8" id="KW-1185">Reference proteome</keyword>
<feature type="transmembrane region" description="Helical" evidence="6">
    <location>
        <begin position="33"/>
        <end position="51"/>
    </location>
</feature>
<feature type="transmembrane region" description="Helical" evidence="6">
    <location>
        <begin position="280"/>
        <end position="298"/>
    </location>
</feature>
<dbReference type="AlphaFoldDB" id="A0A8J7H185"/>
<feature type="transmembrane region" description="Helical" evidence="6">
    <location>
        <begin position="63"/>
        <end position="92"/>
    </location>
</feature>
<evidence type="ECO:0000256" key="2">
    <source>
        <dbReference type="ARBA" id="ARBA00009773"/>
    </source>
</evidence>
<accession>A0A8J7H185</accession>
<feature type="transmembrane region" description="Helical" evidence="6">
    <location>
        <begin position="310"/>
        <end position="333"/>
    </location>
</feature>
<proteinExistence type="inferred from homology"/>
<comment type="subcellular location">
    <subcellularLocation>
        <location evidence="1">Membrane</location>
        <topology evidence="1">Multi-pass membrane protein</topology>
    </subcellularLocation>
</comment>
<organism evidence="7 8">
    <name type="scientific">Mobilitalea sibirica</name>
    <dbReference type="NCBI Taxonomy" id="1462919"/>
    <lineage>
        <taxon>Bacteria</taxon>
        <taxon>Bacillati</taxon>
        <taxon>Bacillota</taxon>
        <taxon>Clostridia</taxon>
        <taxon>Lachnospirales</taxon>
        <taxon>Lachnospiraceae</taxon>
        <taxon>Mobilitalea</taxon>
    </lineage>
</organism>
<dbReference type="NCBIfam" id="TIGR02872">
    <property type="entry name" value="spore_ytvI"/>
    <property type="match status" value="1"/>
</dbReference>
<dbReference type="EMBL" id="JAEAGR010000003">
    <property type="protein sequence ID" value="MBH1940052.1"/>
    <property type="molecule type" value="Genomic_DNA"/>
</dbReference>
<dbReference type="InterPro" id="IPR014227">
    <property type="entry name" value="YtvI-like"/>
</dbReference>
<feature type="transmembrane region" description="Helical" evidence="6">
    <location>
        <begin position="9"/>
        <end position="27"/>
    </location>
</feature>
<dbReference type="Pfam" id="PF01594">
    <property type="entry name" value="AI-2E_transport"/>
    <property type="match status" value="1"/>
</dbReference>
<evidence type="ECO:0000256" key="1">
    <source>
        <dbReference type="ARBA" id="ARBA00004141"/>
    </source>
</evidence>
<dbReference type="PANTHER" id="PTHR21716:SF68">
    <property type="entry name" value="TRANSPORT PROTEIN YTVI-RELATED"/>
    <property type="match status" value="1"/>
</dbReference>
<evidence type="ECO:0000256" key="6">
    <source>
        <dbReference type="SAM" id="Phobius"/>
    </source>
</evidence>
<feature type="transmembrane region" description="Helical" evidence="6">
    <location>
        <begin position="244"/>
        <end position="268"/>
    </location>
</feature>
<name>A0A8J7H185_9FIRM</name>
<dbReference type="InterPro" id="IPR002549">
    <property type="entry name" value="AI-2E-like"/>
</dbReference>
<comment type="caution">
    <text evidence="7">The sequence shown here is derived from an EMBL/GenBank/DDBJ whole genome shotgun (WGS) entry which is preliminary data.</text>
</comment>
<sequence>MNLEKQKAFIIHVVYITFILGLGYIGIKYLLPLLMPFVIGIIIAVTFRRLIDLLEKKLHIKRSIVAILVLIIFYAIVSLLVSMIGVKIFTFLQDLFGRLPKLYDKNIGPAFRRAADNLILQYPGIEEYLKNFIVEINNTIFSFVSDASSSVIGMITGLAGQIPSILIKLIFTIVSSFFFTVDYYRITDFAIRQFKGERREMILRLKDNGIGTLGKFFRAYAAIISITFLELSIGFWILGIPSPFLFGALIAVIDVLPILGTGAVLLPWSVISFLMGNTKIGFGILILYIIITVVRQAIEPKIVGQQIGLHPVLTLVLMFVGVQLMGILGLLLLPIIATIIKKLNDEGTIHLFS</sequence>
<evidence type="ECO:0000256" key="5">
    <source>
        <dbReference type="ARBA" id="ARBA00023136"/>
    </source>
</evidence>
<dbReference type="PANTHER" id="PTHR21716">
    <property type="entry name" value="TRANSMEMBRANE PROTEIN"/>
    <property type="match status" value="1"/>
</dbReference>
<gene>
    <name evidence="7" type="primary">ytvI</name>
    <name evidence="7" type="ORF">I5677_03975</name>
</gene>
<dbReference type="RefSeq" id="WP_197660277.1">
    <property type="nucleotide sequence ID" value="NZ_JAEAGR010000003.1"/>
</dbReference>
<comment type="similarity">
    <text evidence="2">Belongs to the autoinducer-2 exporter (AI-2E) (TC 2.A.86) family.</text>
</comment>
<keyword evidence="5 6" id="KW-0472">Membrane</keyword>
<evidence type="ECO:0000313" key="8">
    <source>
        <dbReference type="Proteomes" id="UP000623269"/>
    </source>
</evidence>
<keyword evidence="4 6" id="KW-1133">Transmembrane helix</keyword>
<evidence type="ECO:0000313" key="7">
    <source>
        <dbReference type="EMBL" id="MBH1940052.1"/>
    </source>
</evidence>
<keyword evidence="3 6" id="KW-0812">Transmembrane</keyword>
<protein>
    <submittedName>
        <fullName evidence="7">Sporulation integral membrane protein YtvI</fullName>
    </submittedName>
</protein>
<evidence type="ECO:0000256" key="3">
    <source>
        <dbReference type="ARBA" id="ARBA00022692"/>
    </source>
</evidence>